<dbReference type="NCBIfam" id="NF001624">
    <property type="entry name" value="PRK00411.1-2"/>
    <property type="match status" value="1"/>
</dbReference>
<feature type="domain" description="Cdc6 C-terminal" evidence="6">
    <location>
        <begin position="299"/>
        <end position="371"/>
    </location>
</feature>
<dbReference type="NCBIfam" id="TIGR02928">
    <property type="entry name" value="orc1/cdc6 family replication initiation protein"/>
    <property type="match status" value="1"/>
</dbReference>
<feature type="binding site" evidence="5">
    <location>
        <position position="205"/>
    </location>
    <ligand>
        <name>ATP</name>
        <dbReference type="ChEBI" id="CHEBI:30616"/>
    </ligand>
</feature>
<dbReference type="GO" id="GO:0006260">
    <property type="term" value="P:DNA replication"/>
    <property type="evidence" value="ECO:0007669"/>
    <property type="project" value="UniProtKB-UniRule"/>
</dbReference>
<sequence length="372" mass="42186">MGIEDILLHDETIFQDINAFNPDYMPENYNFRDSQMEGMAMSIRPALNKGRPVNTVILGSCATGKTTAIKKLFKMVEKNSNKIFCCYVNCQLHTTRFSIFSQIHKKIFGHAPPETGIPVSRVYEKIMQHLSDEDKALLVAFDDVDYLFKNNMINKIFYDILRAYEEFPGVRTGLFAILSELEFRFALDKNVNTVFIPQEITFPPYTRSEILSILTDRAKLGFYPGVISDEILEEITDYSIDGGDLRTGIDLLRICGNIAESNASKTIELSHLEEAKSKSNSLKLVETLRSLNKSEKDLLKVIATKEEPLNSGPLSKLFMEETGLSYATFGRTLEKLEFLRLIDTKFTGKGVRGNSRQIILRVNSDDVKKCLL</sequence>
<dbReference type="RefSeq" id="WP_080459376.1">
    <property type="nucleotide sequence ID" value="NZ_JXMW01000001.1"/>
</dbReference>
<comment type="similarity">
    <text evidence="1 5">Belongs to the CDC6/cdc18 family.</text>
</comment>
<dbReference type="EMBL" id="JXMW01000001">
    <property type="protein sequence ID" value="OQD59746.1"/>
    <property type="molecule type" value="Genomic_DNA"/>
</dbReference>
<dbReference type="InterPro" id="IPR036390">
    <property type="entry name" value="WH_DNA-bd_sf"/>
</dbReference>
<dbReference type="InterPro" id="IPR050311">
    <property type="entry name" value="ORC1/CDC6"/>
</dbReference>
<gene>
    <name evidence="7" type="ORF">MBBAR_1c01430</name>
</gene>
<proteinExistence type="inferred from homology"/>
<dbReference type="SUPFAM" id="SSF52540">
    <property type="entry name" value="P-loop containing nucleoside triphosphate hydrolases"/>
    <property type="match status" value="1"/>
</dbReference>
<dbReference type="InterPro" id="IPR036388">
    <property type="entry name" value="WH-like_DNA-bd_sf"/>
</dbReference>
<accession>A0A1V6N5K0</accession>
<dbReference type="Pfam" id="PF13401">
    <property type="entry name" value="AAA_22"/>
    <property type="match status" value="1"/>
</dbReference>
<dbReference type="PANTHER" id="PTHR10763">
    <property type="entry name" value="CELL DIVISION CONTROL PROTEIN 6-RELATED"/>
    <property type="match status" value="1"/>
</dbReference>
<evidence type="ECO:0000256" key="3">
    <source>
        <dbReference type="ARBA" id="ARBA00022741"/>
    </source>
</evidence>
<dbReference type="InterPro" id="IPR055237">
    <property type="entry name" value="Cdc6_lid"/>
</dbReference>
<dbReference type="Proteomes" id="UP000191661">
    <property type="component" value="Unassembled WGS sequence"/>
</dbReference>
<dbReference type="InterPro" id="IPR049945">
    <property type="entry name" value="AAA_22"/>
</dbReference>
<feature type="binding site" evidence="5">
    <location>
        <begin position="63"/>
        <end position="67"/>
    </location>
    <ligand>
        <name>ATP</name>
        <dbReference type="ChEBI" id="CHEBI:30616"/>
    </ligand>
</feature>
<dbReference type="InterPro" id="IPR027417">
    <property type="entry name" value="P-loop_NTPase"/>
</dbReference>
<keyword evidence="4 5" id="KW-0067">ATP-binding</keyword>
<keyword evidence="2 5" id="KW-0235">DNA replication</keyword>
<dbReference type="InterPro" id="IPR014277">
    <property type="entry name" value="Orc1/Cdc6_arc"/>
</dbReference>
<evidence type="ECO:0000256" key="4">
    <source>
        <dbReference type="ARBA" id="ARBA00022840"/>
    </source>
</evidence>
<evidence type="ECO:0000256" key="1">
    <source>
        <dbReference type="ARBA" id="ARBA00006184"/>
    </source>
</evidence>
<evidence type="ECO:0000256" key="2">
    <source>
        <dbReference type="ARBA" id="ARBA00022705"/>
    </source>
</evidence>
<protein>
    <recommendedName>
        <fullName evidence="5">ORC1-type DNA replication protein</fullName>
    </recommendedName>
</protein>
<dbReference type="GO" id="GO:0016887">
    <property type="term" value="F:ATP hydrolysis activity"/>
    <property type="evidence" value="ECO:0007669"/>
    <property type="project" value="InterPro"/>
</dbReference>
<reference evidence="7 8" key="1">
    <citation type="submission" date="2014-12" db="EMBL/GenBank/DDBJ databases">
        <title>Genome sequence of Methanobrevibacter arboriphilicus DH1, DSM1125.</title>
        <authorList>
            <person name="Poehlein A."/>
            <person name="Thauer R.K."/>
            <person name="Seedorf H."/>
            <person name="Daniel R."/>
        </authorList>
    </citation>
    <scope>NUCLEOTIDE SEQUENCE [LARGE SCALE GENOMIC DNA]</scope>
    <source>
        <strain evidence="7 8">DH1</strain>
    </source>
</reference>
<comment type="caution">
    <text evidence="7">The sequence shown here is derived from an EMBL/GenBank/DDBJ whole genome shotgun (WGS) entry which is preliminary data.</text>
</comment>
<dbReference type="Pfam" id="PF22703">
    <property type="entry name" value="Cdc6_lid"/>
    <property type="match status" value="1"/>
</dbReference>
<evidence type="ECO:0000256" key="5">
    <source>
        <dbReference type="HAMAP-Rule" id="MF_01407"/>
    </source>
</evidence>
<dbReference type="SUPFAM" id="SSF46785">
    <property type="entry name" value="Winged helix' DNA-binding domain"/>
    <property type="match status" value="1"/>
</dbReference>
<evidence type="ECO:0000313" key="8">
    <source>
        <dbReference type="Proteomes" id="UP000191661"/>
    </source>
</evidence>
<dbReference type="SMART" id="SM01074">
    <property type="entry name" value="Cdc6_C"/>
    <property type="match status" value="1"/>
</dbReference>
<dbReference type="CDD" id="cd18139">
    <property type="entry name" value="HLD_clamp_RarA"/>
    <property type="match status" value="1"/>
</dbReference>
<dbReference type="PANTHER" id="PTHR10763:SF26">
    <property type="entry name" value="CELL DIVISION CONTROL PROTEIN 6 HOMOLOG"/>
    <property type="match status" value="1"/>
</dbReference>
<dbReference type="Gene3D" id="1.10.8.60">
    <property type="match status" value="1"/>
</dbReference>
<dbReference type="HAMAP" id="MF_01407">
    <property type="entry name" value="ORC1_type_DNA_replic_protein"/>
    <property type="match status" value="1"/>
</dbReference>
<evidence type="ECO:0000313" key="7">
    <source>
        <dbReference type="EMBL" id="OQD59746.1"/>
    </source>
</evidence>
<name>A0A1V6N5K0_METAZ</name>
<dbReference type="OrthoDB" id="53276at2157"/>
<dbReference type="AlphaFoldDB" id="A0A1V6N5K0"/>
<dbReference type="InterPro" id="IPR015163">
    <property type="entry name" value="Cdc6_C"/>
</dbReference>
<comment type="function">
    <text evidence="5">Involved in regulation of DNA replication.</text>
</comment>
<dbReference type="Gene3D" id="1.10.10.10">
    <property type="entry name" value="Winged helix-like DNA-binding domain superfamily/Winged helix DNA-binding domain"/>
    <property type="match status" value="1"/>
</dbReference>
<keyword evidence="3 5" id="KW-0547">Nucleotide-binding</keyword>
<evidence type="ECO:0000259" key="6">
    <source>
        <dbReference type="SMART" id="SM01074"/>
    </source>
</evidence>
<feature type="binding site" evidence="5">
    <location>
        <position position="217"/>
    </location>
    <ligand>
        <name>ATP</name>
        <dbReference type="ChEBI" id="CHEBI:30616"/>
    </ligand>
</feature>
<organism evidence="7 8">
    <name type="scientific">Methanobrevibacter arboriphilus JCM 13429 = DSM 1125</name>
    <dbReference type="NCBI Taxonomy" id="1300164"/>
    <lineage>
        <taxon>Archaea</taxon>
        <taxon>Methanobacteriati</taxon>
        <taxon>Methanobacteriota</taxon>
        <taxon>Methanomada group</taxon>
        <taxon>Methanobacteria</taxon>
        <taxon>Methanobacteriales</taxon>
        <taxon>Methanobacteriaceae</taxon>
        <taxon>Methanobrevibacter</taxon>
    </lineage>
</organism>
<dbReference type="Gene3D" id="3.40.50.300">
    <property type="entry name" value="P-loop containing nucleotide triphosphate hydrolases"/>
    <property type="match status" value="1"/>
</dbReference>
<keyword evidence="8" id="KW-1185">Reference proteome</keyword>
<dbReference type="GO" id="GO:0005524">
    <property type="term" value="F:ATP binding"/>
    <property type="evidence" value="ECO:0007669"/>
    <property type="project" value="UniProtKB-UniRule"/>
</dbReference>